<dbReference type="PANTHER" id="PTHR34031:SF1">
    <property type="entry name" value="CENTROSOMAL PROTEIN OF 162 KDA"/>
    <property type="match status" value="1"/>
</dbReference>
<feature type="coiled-coil region" evidence="9">
    <location>
        <begin position="569"/>
        <end position="632"/>
    </location>
</feature>
<evidence type="ECO:0000256" key="1">
    <source>
        <dbReference type="ARBA" id="ARBA00004114"/>
    </source>
</evidence>
<feature type="coiled-coil region" evidence="9">
    <location>
        <begin position="956"/>
        <end position="1014"/>
    </location>
</feature>
<sequence>MIVRNFATFLLEILEASESIVKKALQLSGESDENMHPEKMQLQKSNGVAFSLSRDSLETNDSFVASVPNQSNTGVGLDTLEEQEEKEIFFAKLEQEASSPIDYSRLNKELNSSDSVMLAPFVRYSEDFEEETDANPAFKTEETLFSLNSPSQLLKQTVVCYFPIRKSYSICYETAFSTGTLHGQTTSDTEALHRAYRHINQSLGDTDEQKIRDSSMAISKCLVQVTSQNHDLCSKNTSTTESDLPTVEEFMRPIKGDPYNARCFDLEPERYLFQTYINLSSLTVSGINSLRNNLPVFSPIVSPVKSCERELRLLRRAQIAEEDLNSARDLIQQLTSTVSEKEKEMETKIVELKTRYEKELSQLGQENYVLQSKLRSVEELSKEKRWIHHTAPVPVSEEKLSQIRKEMEDQEVIIQGYQQENERLYKQMKELQIQNKKNEEQMFKENQCLMSELIALREKIERTTTQSQIVQESESTRNQSFTELISELRAARKEETKLREEVKRLKQDKQALELDLGQAKKERDLAKVQITSTSSEKSYEFKVMEESYKQEILHLKRRLHWYAENQDLLDKDAARLKDAREEIEKLKQEVEKLRAEAGDHQCVQQKKRLRDRAADARRIQDLERQIKEMEGILKRRYPNSLPALIYAAASAEKTDELSAKTNTIDFLERRIKKLETELEGKDDEAKTSLRAMEQQFQKIKMQYEQRLVELEQLLAYKWKSESPKLNSDKANSVELELQLQNLKRTHQITVENLQTEIENLKSQNSQLKLRSKKDNKDLQSTDWQVKQGNTKEKLLKLNQELITKNREIQDLTKTVEKLQKERMAMLSDNNLRNKTDNKENCQEILKKNIVATEKRNSINSEPSVGIFNNDKMYQPRTFSDSNVLEVLQENTRLKEELEKLSLEMNQQRLLYASNFLLLSRIQEDTAEYVAALKASHQREVEKILSQYTKEHSASKVAELNGRISTQEILIKHLQEQISEHQRHQEALLVSQMREEFLQKEVAKLLEELREAKESQSPEMKHFLCLEKKIKHIETRHAVREQELLKATQPTQHITEGRQSCEAERWRKLAQRKNEELERFRVELDSILDVLRELQKQGVVIPAPNSSGFCVTDNCWKT</sequence>
<keyword evidence="11" id="KW-1185">Reference proteome</keyword>
<feature type="coiled-coil region" evidence="9">
    <location>
        <begin position="657"/>
        <end position="828"/>
    </location>
</feature>
<dbReference type="PANTHER" id="PTHR34031">
    <property type="entry name" value="CENTROSOMAL PROTEIN OF 162 KDA"/>
    <property type="match status" value="1"/>
</dbReference>
<keyword evidence="6" id="KW-0970">Cilium biogenesis/degradation</keyword>
<dbReference type="GeneTree" id="ENSGT00390000009631"/>
<feature type="coiled-coil region" evidence="9">
    <location>
        <begin position="883"/>
        <end position="910"/>
    </location>
</feature>
<keyword evidence="5" id="KW-0493">Microtubule</keyword>
<evidence type="ECO:0000256" key="3">
    <source>
        <dbReference type="ARBA" id="ARBA00021406"/>
    </source>
</evidence>
<reference evidence="10" key="2">
    <citation type="submission" date="2025-08" db="UniProtKB">
        <authorList>
            <consortium name="Ensembl"/>
        </authorList>
    </citation>
    <scope>IDENTIFICATION</scope>
</reference>
<dbReference type="Proteomes" id="UP000001645">
    <property type="component" value="Chromosome 2"/>
</dbReference>
<dbReference type="AlphaFoldDB" id="A0A803YGK6"/>
<evidence type="ECO:0000313" key="11">
    <source>
        <dbReference type="Proteomes" id="UP000001645"/>
    </source>
</evidence>
<organism evidence="10 11">
    <name type="scientific">Meleagris gallopavo</name>
    <name type="common">Wild turkey</name>
    <dbReference type="NCBI Taxonomy" id="9103"/>
    <lineage>
        <taxon>Eukaryota</taxon>
        <taxon>Metazoa</taxon>
        <taxon>Chordata</taxon>
        <taxon>Craniata</taxon>
        <taxon>Vertebrata</taxon>
        <taxon>Euteleostomi</taxon>
        <taxon>Archelosauria</taxon>
        <taxon>Archosauria</taxon>
        <taxon>Dinosauria</taxon>
        <taxon>Saurischia</taxon>
        <taxon>Theropoda</taxon>
        <taxon>Coelurosauria</taxon>
        <taxon>Aves</taxon>
        <taxon>Neognathae</taxon>
        <taxon>Galloanserae</taxon>
        <taxon>Galliformes</taxon>
        <taxon>Phasianidae</taxon>
        <taxon>Meleagridinae</taxon>
        <taxon>Meleagris</taxon>
    </lineage>
</organism>
<reference evidence="10 11" key="1">
    <citation type="journal article" date="2010" name="PLoS Biol.">
        <title>Multi-platform next-generation sequencing of the domestic turkey (Meleagris gallopavo): genome assembly and analysis.</title>
        <authorList>
            <person name="Dalloul R.A."/>
            <person name="Long J.A."/>
            <person name="Zimin A.V."/>
            <person name="Aslam L."/>
            <person name="Beal K."/>
            <person name="Blomberg L.A."/>
            <person name="Bouffard P."/>
            <person name="Burt D.W."/>
            <person name="Crasta O."/>
            <person name="Crooijmans R.P."/>
            <person name="Cooper K."/>
            <person name="Coulombe R.A."/>
            <person name="De S."/>
            <person name="Delany M.E."/>
            <person name="Dodgson J.B."/>
            <person name="Dong J.J."/>
            <person name="Evans C."/>
            <person name="Frederickson K.M."/>
            <person name="Flicek P."/>
            <person name="Florea L."/>
            <person name="Folkerts O."/>
            <person name="Groenen M.A."/>
            <person name="Harkins T.T."/>
            <person name="Herrero J."/>
            <person name="Hoffmann S."/>
            <person name="Megens H.J."/>
            <person name="Jiang A."/>
            <person name="de Jong P."/>
            <person name="Kaiser P."/>
            <person name="Kim H."/>
            <person name="Kim K.W."/>
            <person name="Kim S."/>
            <person name="Langenberger D."/>
            <person name="Lee M.K."/>
            <person name="Lee T."/>
            <person name="Mane S."/>
            <person name="Marcais G."/>
            <person name="Marz M."/>
            <person name="McElroy A.P."/>
            <person name="Modise T."/>
            <person name="Nefedov M."/>
            <person name="Notredame C."/>
            <person name="Paton I.R."/>
            <person name="Payne W.S."/>
            <person name="Pertea G."/>
            <person name="Prickett D."/>
            <person name="Puiu D."/>
            <person name="Qioa D."/>
            <person name="Raineri E."/>
            <person name="Ruffier M."/>
            <person name="Salzberg S.L."/>
            <person name="Schatz M.C."/>
            <person name="Scheuring C."/>
            <person name="Schmidt C.J."/>
            <person name="Schroeder S."/>
            <person name="Searle S.M."/>
            <person name="Smith E.J."/>
            <person name="Smith J."/>
            <person name="Sonstegard T.S."/>
            <person name="Stadler P.F."/>
            <person name="Tafer H."/>
            <person name="Tu Z.J."/>
            <person name="Van Tassell C.P."/>
            <person name="Vilella A.J."/>
            <person name="Williams K.P."/>
            <person name="Yorke J.A."/>
            <person name="Zhang L."/>
            <person name="Zhang H.B."/>
            <person name="Zhang X."/>
            <person name="Zhang Y."/>
            <person name="Reed K.M."/>
        </authorList>
    </citation>
    <scope>NUCLEOTIDE SEQUENCE [LARGE SCALE GENOMIC DNA]</scope>
</reference>
<proteinExistence type="inferred from homology"/>
<evidence type="ECO:0000256" key="7">
    <source>
        <dbReference type="ARBA" id="ARBA00023054"/>
    </source>
</evidence>
<evidence type="ECO:0000256" key="2">
    <source>
        <dbReference type="ARBA" id="ARBA00009485"/>
    </source>
</evidence>
<protein>
    <recommendedName>
        <fullName evidence="3">Centrosomal protein of 162 kDa</fullName>
    </recommendedName>
</protein>
<evidence type="ECO:0000256" key="6">
    <source>
        <dbReference type="ARBA" id="ARBA00022794"/>
    </source>
</evidence>
<dbReference type="GO" id="GO:0060271">
    <property type="term" value="P:cilium assembly"/>
    <property type="evidence" value="ECO:0007669"/>
    <property type="project" value="Ensembl"/>
</dbReference>
<dbReference type="Bgee" id="ENSMGAG00000013721">
    <property type="expression patterns" value="Expressed in testis and 16 other cell types or tissues"/>
</dbReference>
<feature type="coiled-coil region" evidence="9">
    <location>
        <begin position="1062"/>
        <end position="1096"/>
    </location>
</feature>
<dbReference type="GO" id="GO:0036064">
    <property type="term" value="C:ciliary basal body"/>
    <property type="evidence" value="ECO:0007669"/>
    <property type="project" value="Ensembl"/>
</dbReference>
<dbReference type="GO" id="GO:0034451">
    <property type="term" value="C:centriolar satellite"/>
    <property type="evidence" value="ECO:0007669"/>
    <property type="project" value="Ensembl"/>
</dbReference>
<dbReference type="InterPro" id="IPR038774">
    <property type="entry name" value="CEP162-like"/>
</dbReference>
<dbReference type="GO" id="GO:0005814">
    <property type="term" value="C:centriole"/>
    <property type="evidence" value="ECO:0007669"/>
    <property type="project" value="UniProtKB-SubCell"/>
</dbReference>
<feature type="coiled-coil region" evidence="9">
    <location>
        <begin position="317"/>
        <end position="362"/>
    </location>
</feature>
<reference evidence="10" key="3">
    <citation type="submission" date="2025-09" db="UniProtKB">
        <authorList>
            <consortium name="Ensembl"/>
        </authorList>
    </citation>
    <scope>IDENTIFICATION</scope>
</reference>
<dbReference type="InParanoid" id="A0A803YGK6"/>
<dbReference type="GO" id="GO:0005829">
    <property type="term" value="C:cytosol"/>
    <property type="evidence" value="ECO:0007669"/>
    <property type="project" value="Ensembl"/>
</dbReference>
<evidence type="ECO:0000256" key="9">
    <source>
        <dbReference type="SAM" id="Coils"/>
    </source>
</evidence>
<gene>
    <name evidence="10" type="primary">CEP162</name>
</gene>
<accession>A0A803YGK6</accession>
<evidence type="ECO:0000313" key="10">
    <source>
        <dbReference type="Ensembl" id="ENSMGAP00000030903.1"/>
    </source>
</evidence>
<keyword evidence="4" id="KW-0963">Cytoplasm</keyword>
<evidence type="ECO:0000256" key="4">
    <source>
        <dbReference type="ARBA" id="ARBA00022490"/>
    </source>
</evidence>
<dbReference type="GO" id="GO:0005654">
    <property type="term" value="C:nucleoplasm"/>
    <property type="evidence" value="ECO:0007669"/>
    <property type="project" value="Ensembl"/>
</dbReference>
<dbReference type="Ensembl" id="ENSMGAT00000024581.1">
    <property type="protein sequence ID" value="ENSMGAP00000030903.1"/>
    <property type="gene ID" value="ENSMGAG00000013721.3"/>
</dbReference>
<comment type="subcellular location">
    <subcellularLocation>
        <location evidence="1">Cytoplasm</location>
        <location evidence="1">Cytoskeleton</location>
        <location evidence="1">Microtubule organizing center</location>
        <location evidence="1">Centrosome</location>
        <location evidence="1">Centriole</location>
    </subcellularLocation>
</comment>
<keyword evidence="8" id="KW-0206">Cytoskeleton</keyword>
<dbReference type="GO" id="GO:0005879">
    <property type="term" value="C:axonemal microtubule"/>
    <property type="evidence" value="ECO:0007669"/>
    <property type="project" value="Ensembl"/>
</dbReference>
<feature type="coiled-coil region" evidence="9">
    <location>
        <begin position="400"/>
        <end position="529"/>
    </location>
</feature>
<evidence type="ECO:0000256" key="5">
    <source>
        <dbReference type="ARBA" id="ARBA00022701"/>
    </source>
</evidence>
<name>A0A803YGK6_MELGA</name>
<keyword evidence="7 9" id="KW-0175">Coiled coil</keyword>
<evidence type="ECO:0000256" key="8">
    <source>
        <dbReference type="ARBA" id="ARBA00023212"/>
    </source>
</evidence>
<comment type="similarity">
    <text evidence="2">Belongs to the CEP162 family.</text>
</comment>
<dbReference type="GO" id="GO:0005794">
    <property type="term" value="C:Golgi apparatus"/>
    <property type="evidence" value="ECO:0007669"/>
    <property type="project" value="Ensembl"/>
</dbReference>